<dbReference type="PROSITE" id="PS50949">
    <property type="entry name" value="HTH_GNTR"/>
    <property type="match status" value="1"/>
</dbReference>
<dbReference type="InterPro" id="IPR000524">
    <property type="entry name" value="Tscrpt_reg_HTH_GntR"/>
</dbReference>
<dbReference type="SUPFAM" id="SSF46785">
    <property type="entry name" value="Winged helix' DNA-binding domain"/>
    <property type="match status" value="1"/>
</dbReference>
<dbReference type="Proteomes" id="UP000680206">
    <property type="component" value="Unassembled WGS sequence"/>
</dbReference>
<dbReference type="Pfam" id="PF00392">
    <property type="entry name" value="GntR"/>
    <property type="match status" value="1"/>
</dbReference>
<dbReference type="Gene3D" id="1.20.120.530">
    <property type="entry name" value="GntR ligand-binding domain-like"/>
    <property type="match status" value="1"/>
</dbReference>
<dbReference type="InterPro" id="IPR036390">
    <property type="entry name" value="WH_DNA-bd_sf"/>
</dbReference>
<protein>
    <submittedName>
        <fullName evidence="5">FadR family transcriptional regulator</fullName>
    </submittedName>
</protein>
<sequence>MIATGEFPPGHRLPTERELAVRLGVSRNTLREAIRALTLVGMLESRQGDGTYVTALVPAVLLDAFSMMVELSQDTTVLDLLAVRRVLEAAAAAQAASRISDEQLAGLAACLEEMRRDPQRGDGSVDEVVEADMRFHSIVAEAAGNPVLSALIGSLSGRTQRARLWRGHMDRGVFDRAGDEHEAIYNALRDRDPTRAAAVAAAHIDGVESFFRR</sequence>
<gene>
    <name evidence="5" type="ORF">J4709_48315</name>
</gene>
<dbReference type="EMBL" id="JAGEPF010000045">
    <property type="protein sequence ID" value="MBO2465392.1"/>
    <property type="molecule type" value="Genomic_DNA"/>
</dbReference>
<evidence type="ECO:0000256" key="1">
    <source>
        <dbReference type="ARBA" id="ARBA00023015"/>
    </source>
</evidence>
<comment type="caution">
    <text evidence="5">The sequence shown here is derived from an EMBL/GenBank/DDBJ whole genome shotgun (WGS) entry which is preliminary data.</text>
</comment>
<proteinExistence type="predicted"/>
<dbReference type="SMART" id="SM00895">
    <property type="entry name" value="FCD"/>
    <property type="match status" value="1"/>
</dbReference>
<dbReference type="PRINTS" id="PR00035">
    <property type="entry name" value="HTHGNTR"/>
</dbReference>
<dbReference type="Pfam" id="PF07729">
    <property type="entry name" value="FCD"/>
    <property type="match status" value="1"/>
</dbReference>
<feature type="domain" description="HTH gntR-type" evidence="4">
    <location>
        <begin position="1"/>
        <end position="56"/>
    </location>
</feature>
<reference evidence="5 6" key="1">
    <citation type="submission" date="2021-03" db="EMBL/GenBank/DDBJ databases">
        <title>Actinomadura violae sp. nov., isolated from lichen in Thailand.</title>
        <authorList>
            <person name="Kanchanasin P."/>
            <person name="Saeng-In P."/>
            <person name="Phongsopitanun W."/>
            <person name="Yuki M."/>
            <person name="Kudo T."/>
            <person name="Ohkuma M."/>
            <person name="Tanasupawat S."/>
        </authorList>
    </citation>
    <scope>NUCLEOTIDE SEQUENCE [LARGE SCALE GENOMIC DNA]</scope>
    <source>
        <strain evidence="5 6">LCR2-06</strain>
    </source>
</reference>
<evidence type="ECO:0000259" key="4">
    <source>
        <dbReference type="PROSITE" id="PS50949"/>
    </source>
</evidence>
<organism evidence="5 6">
    <name type="scientific">Actinomadura violacea</name>
    <dbReference type="NCBI Taxonomy" id="2819934"/>
    <lineage>
        <taxon>Bacteria</taxon>
        <taxon>Bacillati</taxon>
        <taxon>Actinomycetota</taxon>
        <taxon>Actinomycetes</taxon>
        <taxon>Streptosporangiales</taxon>
        <taxon>Thermomonosporaceae</taxon>
        <taxon>Actinomadura</taxon>
    </lineage>
</organism>
<evidence type="ECO:0000256" key="2">
    <source>
        <dbReference type="ARBA" id="ARBA00023125"/>
    </source>
</evidence>
<dbReference type="InterPro" id="IPR036388">
    <property type="entry name" value="WH-like_DNA-bd_sf"/>
</dbReference>
<dbReference type="PANTHER" id="PTHR43537:SF5">
    <property type="entry name" value="UXU OPERON TRANSCRIPTIONAL REGULATOR"/>
    <property type="match status" value="1"/>
</dbReference>
<keyword evidence="3" id="KW-0804">Transcription</keyword>
<dbReference type="PANTHER" id="PTHR43537">
    <property type="entry name" value="TRANSCRIPTIONAL REGULATOR, GNTR FAMILY"/>
    <property type="match status" value="1"/>
</dbReference>
<evidence type="ECO:0000313" key="6">
    <source>
        <dbReference type="Proteomes" id="UP000680206"/>
    </source>
</evidence>
<dbReference type="CDD" id="cd07377">
    <property type="entry name" value="WHTH_GntR"/>
    <property type="match status" value="1"/>
</dbReference>
<dbReference type="InterPro" id="IPR011711">
    <property type="entry name" value="GntR_C"/>
</dbReference>
<name>A0ABS3S8R9_9ACTN</name>
<dbReference type="SUPFAM" id="SSF48008">
    <property type="entry name" value="GntR ligand-binding domain-like"/>
    <property type="match status" value="1"/>
</dbReference>
<dbReference type="InterPro" id="IPR008920">
    <property type="entry name" value="TF_FadR/GntR_C"/>
</dbReference>
<evidence type="ECO:0000256" key="3">
    <source>
        <dbReference type="ARBA" id="ARBA00023163"/>
    </source>
</evidence>
<keyword evidence="6" id="KW-1185">Reference proteome</keyword>
<keyword evidence="2" id="KW-0238">DNA-binding</keyword>
<dbReference type="SMART" id="SM00345">
    <property type="entry name" value="HTH_GNTR"/>
    <property type="match status" value="1"/>
</dbReference>
<evidence type="ECO:0000313" key="5">
    <source>
        <dbReference type="EMBL" id="MBO2465392.1"/>
    </source>
</evidence>
<dbReference type="Gene3D" id="1.10.10.10">
    <property type="entry name" value="Winged helix-like DNA-binding domain superfamily/Winged helix DNA-binding domain"/>
    <property type="match status" value="1"/>
</dbReference>
<accession>A0ABS3S8R9</accession>
<keyword evidence="1" id="KW-0805">Transcription regulation</keyword>